<evidence type="ECO:0000313" key="2">
    <source>
        <dbReference type="EMBL" id="RIB17619.1"/>
    </source>
</evidence>
<reference evidence="2 3" key="1">
    <citation type="submission" date="2018-06" db="EMBL/GenBank/DDBJ databases">
        <title>Comparative genomics reveals the genomic features of Rhizophagus irregularis, R. cerebriforme, R. diaphanum and Gigaspora rosea, and their symbiotic lifestyle signature.</title>
        <authorList>
            <person name="Morin E."/>
            <person name="San Clemente H."/>
            <person name="Chen E.C.H."/>
            <person name="De La Providencia I."/>
            <person name="Hainaut M."/>
            <person name="Kuo A."/>
            <person name="Kohler A."/>
            <person name="Murat C."/>
            <person name="Tang N."/>
            <person name="Roy S."/>
            <person name="Loubradou J."/>
            <person name="Henrissat B."/>
            <person name="Grigoriev I.V."/>
            <person name="Corradi N."/>
            <person name="Roux C."/>
            <person name="Martin F.M."/>
        </authorList>
    </citation>
    <scope>NUCLEOTIDE SEQUENCE [LARGE SCALE GENOMIC DNA]</scope>
    <source>
        <strain evidence="2 3">DAOM 194757</strain>
    </source>
</reference>
<keyword evidence="3" id="KW-1185">Reference proteome</keyword>
<feature type="transmembrane region" description="Helical" evidence="1">
    <location>
        <begin position="79"/>
        <end position="99"/>
    </location>
</feature>
<dbReference type="OrthoDB" id="2423155at2759"/>
<proteinExistence type="predicted"/>
<evidence type="ECO:0000313" key="3">
    <source>
        <dbReference type="Proteomes" id="UP000266673"/>
    </source>
</evidence>
<sequence>MSQHCGEIITHVEFLIENQVKGEVFLDILKDMSWAQKCRLNTILKKLQTRNKDVDVEIHSKTDYAIKAKEERKSFRKKAIPFIAVSAAAIVATISVAVIPATAAGKNAIDTWQKRGDCYSQAQFLNSKVLKLEKVAGKINEIIKVTQQIIIDEVFGLIRRFDHTMNDNLYYNEMKGRAVINNWKKVQKQYENYNSTVRNMMNETYMG</sequence>
<dbReference type="Proteomes" id="UP000266673">
    <property type="component" value="Unassembled WGS sequence"/>
</dbReference>
<organism evidence="2 3">
    <name type="scientific">Gigaspora rosea</name>
    <dbReference type="NCBI Taxonomy" id="44941"/>
    <lineage>
        <taxon>Eukaryota</taxon>
        <taxon>Fungi</taxon>
        <taxon>Fungi incertae sedis</taxon>
        <taxon>Mucoromycota</taxon>
        <taxon>Glomeromycotina</taxon>
        <taxon>Glomeromycetes</taxon>
        <taxon>Diversisporales</taxon>
        <taxon>Gigasporaceae</taxon>
        <taxon>Gigaspora</taxon>
    </lineage>
</organism>
<keyword evidence="1" id="KW-1133">Transmembrane helix</keyword>
<dbReference type="EMBL" id="QKWP01000594">
    <property type="protein sequence ID" value="RIB17619.1"/>
    <property type="molecule type" value="Genomic_DNA"/>
</dbReference>
<comment type="caution">
    <text evidence="2">The sequence shown here is derived from an EMBL/GenBank/DDBJ whole genome shotgun (WGS) entry which is preliminary data.</text>
</comment>
<evidence type="ECO:0000256" key="1">
    <source>
        <dbReference type="SAM" id="Phobius"/>
    </source>
</evidence>
<keyword evidence="1" id="KW-0472">Membrane</keyword>
<accession>A0A397V9M8</accession>
<dbReference type="AlphaFoldDB" id="A0A397V9M8"/>
<gene>
    <name evidence="2" type="ORF">C2G38_2087826</name>
</gene>
<name>A0A397V9M8_9GLOM</name>
<keyword evidence="1" id="KW-0812">Transmembrane</keyword>
<protein>
    <submittedName>
        <fullName evidence="2">Uncharacterized protein</fullName>
    </submittedName>
</protein>